<evidence type="ECO:0008006" key="3">
    <source>
        <dbReference type="Google" id="ProtNLM"/>
    </source>
</evidence>
<keyword evidence="2" id="KW-1185">Reference proteome</keyword>
<dbReference type="InterPro" id="IPR008547">
    <property type="entry name" value="DUF829_TMEM53"/>
</dbReference>
<organism evidence="1 2">
    <name type="scientific">Sporothrix stenoceras</name>
    <dbReference type="NCBI Taxonomy" id="5173"/>
    <lineage>
        <taxon>Eukaryota</taxon>
        <taxon>Fungi</taxon>
        <taxon>Dikarya</taxon>
        <taxon>Ascomycota</taxon>
        <taxon>Pezizomycotina</taxon>
        <taxon>Sordariomycetes</taxon>
        <taxon>Sordariomycetidae</taxon>
        <taxon>Ophiostomatales</taxon>
        <taxon>Ophiostomataceae</taxon>
        <taxon>Sporothrix</taxon>
    </lineage>
</organism>
<dbReference type="Pfam" id="PF05705">
    <property type="entry name" value="DUF829"/>
    <property type="match status" value="2"/>
</dbReference>
<reference evidence="1 2" key="1">
    <citation type="journal article" date="2024" name="IMA Fungus">
        <title>IMA Genome - F19 : A genome assembly and annotation guide to empower mycologists, including annotated draft genome sequences of Ceratocystis pirilliformis, Diaporthe australafricana, Fusarium ophioides, Paecilomyces lecythidis, and Sporothrix stenoceras.</title>
        <authorList>
            <person name="Aylward J."/>
            <person name="Wilson A.M."/>
            <person name="Visagie C.M."/>
            <person name="Spraker J."/>
            <person name="Barnes I."/>
            <person name="Buitendag C."/>
            <person name="Ceriani C."/>
            <person name="Del Mar Angel L."/>
            <person name="du Plessis D."/>
            <person name="Fuchs T."/>
            <person name="Gasser K."/>
            <person name="Kramer D."/>
            <person name="Li W."/>
            <person name="Munsamy K."/>
            <person name="Piso A."/>
            <person name="Price J.L."/>
            <person name="Sonnekus B."/>
            <person name="Thomas C."/>
            <person name="van der Nest A."/>
            <person name="van Dijk A."/>
            <person name="van Heerden A."/>
            <person name="van Vuuren N."/>
            <person name="Yilmaz N."/>
            <person name="Duong T.A."/>
            <person name="van der Merwe N.A."/>
            <person name="Wingfield M.J."/>
            <person name="Wingfield B.D."/>
        </authorList>
    </citation>
    <scope>NUCLEOTIDE SEQUENCE [LARGE SCALE GENOMIC DNA]</scope>
    <source>
        <strain evidence="1 2">CMW 5346</strain>
    </source>
</reference>
<evidence type="ECO:0000313" key="2">
    <source>
        <dbReference type="Proteomes" id="UP001583186"/>
    </source>
</evidence>
<gene>
    <name evidence="1" type="ORF">Sste5346_003777</name>
</gene>
<protein>
    <recommendedName>
        <fullName evidence="3">Indole-diterpene biosynthesis protein</fullName>
    </recommendedName>
</protein>
<proteinExistence type="predicted"/>
<name>A0ABR3ZB76_9PEZI</name>
<dbReference type="EMBL" id="JAWCUI010000017">
    <property type="protein sequence ID" value="KAL1897925.1"/>
    <property type="molecule type" value="Genomic_DNA"/>
</dbReference>
<comment type="caution">
    <text evidence="1">The sequence shown here is derived from an EMBL/GenBank/DDBJ whole genome shotgun (WGS) entry which is preliminary data.</text>
</comment>
<accession>A0ABR3ZB76</accession>
<sequence length="349" mass="38354">MSVTPDSGAETTALVDPLGFMEKVTRSVYIYRPPTASPSSTSTTSSTGPRKAPKLVIITAWMGARPPHIAKYIAPYRDGLVFGEDPSERPHILLIFCHQDTTSSFSKAEAVAQTALPFIQDVLGDSLNATPKENSPQASANAHPQILVHTLSNGGCLILGQIYNAIDPEHIRCLPAHVTVYDSCPGHFRFAGAATAFSTGLDRAPLAKKLVFYPAIYFLVFTMLVRIRTERLFAWFGGVSRWLLSTLFGVKPSPKPPGPTRALNPWTPHNVNTVFGGNRREVRRSYIYSNQDKIILSMDVEEHANEAKGLGFTIAEMAEFPGSAHVAHARHDPARYWKTIKDLWVGKSE</sequence>
<dbReference type="PANTHER" id="PTHR12265">
    <property type="entry name" value="TRANSMEMBRANE PROTEIN 53"/>
    <property type="match status" value="1"/>
</dbReference>
<dbReference type="PANTHER" id="PTHR12265:SF40">
    <property type="entry name" value="DUF829-DOMAIN-CONTAINING PROTEIN"/>
    <property type="match status" value="1"/>
</dbReference>
<evidence type="ECO:0000313" key="1">
    <source>
        <dbReference type="EMBL" id="KAL1897925.1"/>
    </source>
</evidence>
<dbReference type="Proteomes" id="UP001583186">
    <property type="component" value="Unassembled WGS sequence"/>
</dbReference>